<keyword evidence="3" id="KW-0808">Transferase</keyword>
<accession>A0A1Y3BL82</accession>
<evidence type="ECO:0000313" key="5">
    <source>
        <dbReference type="Proteomes" id="UP000194236"/>
    </source>
</evidence>
<dbReference type="GO" id="GO:0008194">
    <property type="term" value="F:UDP-glycosyltransferase activity"/>
    <property type="evidence" value="ECO:0007669"/>
    <property type="project" value="InterPro"/>
</dbReference>
<dbReference type="AlphaFoldDB" id="A0A1Y3BL82"/>
<dbReference type="SUPFAM" id="SSF53756">
    <property type="entry name" value="UDP-Glycosyltransferase/glycogen phosphorylase"/>
    <property type="match status" value="1"/>
</dbReference>
<evidence type="ECO:0000256" key="2">
    <source>
        <dbReference type="ARBA" id="ARBA00022676"/>
    </source>
</evidence>
<reference evidence="4 5" key="1">
    <citation type="submission" date="2017-03" db="EMBL/GenBank/DDBJ databases">
        <title>Genome Survey of Euroglyphus maynei.</title>
        <authorList>
            <person name="Arlian L.G."/>
            <person name="Morgan M.S."/>
            <person name="Rider S.D."/>
        </authorList>
    </citation>
    <scope>NUCLEOTIDE SEQUENCE [LARGE SCALE GENOMIC DNA]</scope>
    <source>
        <strain evidence="4">Arlian Lab</strain>
        <tissue evidence="4">Whole body</tissue>
    </source>
</reference>
<name>A0A1Y3BL82_EURMA</name>
<comment type="similarity">
    <text evidence="1">Belongs to the UDP-glycosyltransferase family.</text>
</comment>
<dbReference type="PANTHER" id="PTHR48043">
    <property type="entry name" value="EG:EG0003.4 PROTEIN-RELATED"/>
    <property type="match status" value="1"/>
</dbReference>
<comment type="caution">
    <text evidence="4">The sequence shown here is derived from an EMBL/GenBank/DDBJ whole genome shotgun (WGS) entry which is preliminary data.</text>
</comment>
<dbReference type="OrthoDB" id="5835829at2759"/>
<sequence>MNWLNQQLGYNEEISEDNLDLTFLSPYLNIYGYPEELDYSDKAKLPEHFIRIDTFCRTEISDSSFSLPEEFQRSKLTANIRLIYVSMGSFGSANIGLMQRIIDAIANSPHKFIISMGLYHQQIRLALNMFGQPYLPQTQILPLLDMVITHGGNNTVTETMSFGKPMLILPLYTDQLDNAQRVEECGYGHRIDTYRFTTTELNRMIDDILDDRMMAERCERAMLRIQ</sequence>
<keyword evidence="2" id="KW-0328">Glycosyltransferase</keyword>
<evidence type="ECO:0000256" key="3">
    <source>
        <dbReference type="ARBA" id="ARBA00022679"/>
    </source>
</evidence>
<feature type="non-terminal residue" evidence="4">
    <location>
        <position position="226"/>
    </location>
</feature>
<dbReference type="CDD" id="cd03784">
    <property type="entry name" value="GT1_Gtf-like"/>
    <property type="match status" value="1"/>
</dbReference>
<dbReference type="InterPro" id="IPR002213">
    <property type="entry name" value="UDP_glucos_trans"/>
</dbReference>
<dbReference type="Gene3D" id="3.40.50.2000">
    <property type="entry name" value="Glycogen Phosphorylase B"/>
    <property type="match status" value="1"/>
</dbReference>
<evidence type="ECO:0000256" key="1">
    <source>
        <dbReference type="ARBA" id="ARBA00009995"/>
    </source>
</evidence>
<dbReference type="PANTHER" id="PTHR48043:SF145">
    <property type="entry name" value="FI06409P-RELATED"/>
    <property type="match status" value="1"/>
</dbReference>
<gene>
    <name evidence="4" type="ORF">BLA29_009735</name>
</gene>
<evidence type="ECO:0008006" key="6">
    <source>
        <dbReference type="Google" id="ProtNLM"/>
    </source>
</evidence>
<keyword evidence="5" id="KW-1185">Reference proteome</keyword>
<evidence type="ECO:0000313" key="4">
    <source>
        <dbReference type="EMBL" id="OTF81719.1"/>
    </source>
</evidence>
<protein>
    <recommendedName>
        <fullName evidence="6">Glucuronosyltransferase</fullName>
    </recommendedName>
</protein>
<organism evidence="4 5">
    <name type="scientific">Euroglyphus maynei</name>
    <name type="common">Mayne's house dust mite</name>
    <dbReference type="NCBI Taxonomy" id="6958"/>
    <lineage>
        <taxon>Eukaryota</taxon>
        <taxon>Metazoa</taxon>
        <taxon>Ecdysozoa</taxon>
        <taxon>Arthropoda</taxon>
        <taxon>Chelicerata</taxon>
        <taxon>Arachnida</taxon>
        <taxon>Acari</taxon>
        <taxon>Acariformes</taxon>
        <taxon>Sarcoptiformes</taxon>
        <taxon>Astigmata</taxon>
        <taxon>Psoroptidia</taxon>
        <taxon>Analgoidea</taxon>
        <taxon>Pyroglyphidae</taxon>
        <taxon>Pyroglyphinae</taxon>
        <taxon>Euroglyphus</taxon>
    </lineage>
</organism>
<dbReference type="Pfam" id="PF00201">
    <property type="entry name" value="UDPGT"/>
    <property type="match status" value="1"/>
</dbReference>
<dbReference type="EMBL" id="MUJZ01012118">
    <property type="protein sequence ID" value="OTF81719.1"/>
    <property type="molecule type" value="Genomic_DNA"/>
</dbReference>
<dbReference type="Proteomes" id="UP000194236">
    <property type="component" value="Unassembled WGS sequence"/>
</dbReference>
<proteinExistence type="inferred from homology"/>
<dbReference type="InterPro" id="IPR050271">
    <property type="entry name" value="UDP-glycosyltransferase"/>
</dbReference>